<dbReference type="InterPro" id="IPR029030">
    <property type="entry name" value="Caspase-like_dom_sf"/>
</dbReference>
<organism evidence="4 5">
    <name type="scientific">Eiseniibacteriota bacterium</name>
    <dbReference type="NCBI Taxonomy" id="2212470"/>
    <lineage>
        <taxon>Bacteria</taxon>
        <taxon>Candidatus Eiseniibacteriota</taxon>
    </lineage>
</organism>
<protein>
    <submittedName>
        <fullName evidence="4">Caspase family protein</fullName>
    </submittedName>
</protein>
<feature type="domain" description="Peptidase C14 caspase" evidence="2">
    <location>
        <begin position="34"/>
        <end position="270"/>
    </location>
</feature>
<dbReference type="Proteomes" id="UP000777784">
    <property type="component" value="Unassembled WGS sequence"/>
</dbReference>
<dbReference type="GO" id="GO:0005737">
    <property type="term" value="C:cytoplasm"/>
    <property type="evidence" value="ECO:0007669"/>
    <property type="project" value="TreeGrafter"/>
</dbReference>
<name>A0A948W356_UNCEI</name>
<dbReference type="InterPro" id="IPR050452">
    <property type="entry name" value="Metacaspase"/>
</dbReference>
<feature type="signal peptide" evidence="1">
    <location>
        <begin position="1"/>
        <end position="24"/>
    </location>
</feature>
<comment type="caution">
    <text evidence="4">The sequence shown here is derived from an EMBL/GenBank/DDBJ whole genome shotgun (WGS) entry which is preliminary data.</text>
</comment>
<dbReference type="PANTHER" id="PTHR48104:SF30">
    <property type="entry name" value="METACASPASE-1"/>
    <property type="match status" value="1"/>
</dbReference>
<evidence type="ECO:0000259" key="2">
    <source>
        <dbReference type="Pfam" id="PF00656"/>
    </source>
</evidence>
<dbReference type="GO" id="GO:0006508">
    <property type="term" value="P:proteolysis"/>
    <property type="evidence" value="ECO:0007669"/>
    <property type="project" value="InterPro"/>
</dbReference>
<feature type="domain" description="DUF4384" evidence="3">
    <location>
        <begin position="520"/>
        <end position="602"/>
    </location>
</feature>
<dbReference type="InterPro" id="IPR011600">
    <property type="entry name" value="Pept_C14_caspase"/>
</dbReference>
<sequence>MARILNGPGAVAFAMLILSATAFAQPAGEPAPVRRAILIGINEYMTDEFMDLRGAVNDVETMREILTSRFGFLEENVTVLTDAAATRAAILETFEKLIEQTAPQDFVYIHYSGHGSQVPDLNRDEPDDNWDETIVPHDARTPGIADITDDELGGILARLPAQKAVIILDSCHSGTATRGIFVNRSVPPDPRTELYKRPQNEIATRNIVPLDKPERYVLLTGAASNQNALDGPLEGKFRGFFTYALARTLAEAGPGVSPRDLHEGVQRVFDQLSARFGGLPFPEPQVEASPVLLEEPLFPIEGGKPCSKPFLVVERESGGRVRLIRGATLNASVNTYWAIYPPEETEFHPGEGIATARVVATDGMDVMAEVEPSDAGVRFGSRAVILSDAPPPTRVTARWEVADPERRAGIEAEVHKRFPDVDFVAAGDFAWFLLEAQEGICRVYDAAGLSIVDEFHMKSDETVGERLAGLFSRSLMASSLVAMTNPSSDVHIDARVVGMESNNTLHIRKPGAPRCHENSLMLAIRVSTDSYLTIVDVDAQGGVNLLFPNPHSKAGFYPQGFVRGAATVRIPDSLEEGNEAGFFWDYQAPAGGDAIQVFASTDRETAETIRRWINGILETGARGGRSASASPAQVALQRLQNELMRRVVTRGVGVVADASDAVETAENDLQEQKPAPDWNAVTVRLQVQE</sequence>
<dbReference type="SUPFAM" id="SSF52129">
    <property type="entry name" value="Caspase-like"/>
    <property type="match status" value="1"/>
</dbReference>
<proteinExistence type="predicted"/>
<accession>A0A948W356</accession>
<dbReference type="AlphaFoldDB" id="A0A948W356"/>
<dbReference type="Gene3D" id="3.40.50.1460">
    <property type="match status" value="1"/>
</dbReference>
<feature type="chain" id="PRO_5037061160" evidence="1">
    <location>
        <begin position="25"/>
        <end position="689"/>
    </location>
</feature>
<evidence type="ECO:0000256" key="1">
    <source>
        <dbReference type="SAM" id="SignalP"/>
    </source>
</evidence>
<reference evidence="4" key="1">
    <citation type="submission" date="2021-05" db="EMBL/GenBank/DDBJ databases">
        <title>Energy efficiency and biological interactions define the core microbiome of deep oligotrophic groundwater.</title>
        <authorList>
            <person name="Mehrshad M."/>
            <person name="Lopez-Fernandez M."/>
            <person name="Bell E."/>
            <person name="Bernier-Latmani R."/>
            <person name="Bertilsson S."/>
            <person name="Dopson M."/>
        </authorList>
    </citation>
    <scope>NUCLEOTIDE SEQUENCE</scope>
    <source>
        <strain evidence="4">Modern_marine.mb.64</strain>
    </source>
</reference>
<dbReference type="InterPro" id="IPR025493">
    <property type="entry name" value="DUF4384"/>
</dbReference>
<dbReference type="GO" id="GO:0004197">
    <property type="term" value="F:cysteine-type endopeptidase activity"/>
    <property type="evidence" value="ECO:0007669"/>
    <property type="project" value="InterPro"/>
</dbReference>
<evidence type="ECO:0000259" key="3">
    <source>
        <dbReference type="Pfam" id="PF14326"/>
    </source>
</evidence>
<dbReference type="EMBL" id="JAHJDP010000034">
    <property type="protein sequence ID" value="MBU2690712.1"/>
    <property type="molecule type" value="Genomic_DNA"/>
</dbReference>
<evidence type="ECO:0000313" key="4">
    <source>
        <dbReference type="EMBL" id="MBU2690712.1"/>
    </source>
</evidence>
<evidence type="ECO:0000313" key="5">
    <source>
        <dbReference type="Proteomes" id="UP000777784"/>
    </source>
</evidence>
<keyword evidence="1" id="KW-0732">Signal</keyword>
<dbReference type="PANTHER" id="PTHR48104">
    <property type="entry name" value="METACASPASE-4"/>
    <property type="match status" value="1"/>
</dbReference>
<dbReference type="Pfam" id="PF14326">
    <property type="entry name" value="DUF4384"/>
    <property type="match status" value="1"/>
</dbReference>
<dbReference type="Pfam" id="PF00656">
    <property type="entry name" value="Peptidase_C14"/>
    <property type="match status" value="1"/>
</dbReference>
<gene>
    <name evidence="4" type="ORF">KJ970_07265</name>
</gene>